<organism evidence="10 11">
    <name type="scientific">Terfezia boudieri ATCC MYA-4762</name>
    <dbReference type="NCBI Taxonomy" id="1051890"/>
    <lineage>
        <taxon>Eukaryota</taxon>
        <taxon>Fungi</taxon>
        <taxon>Dikarya</taxon>
        <taxon>Ascomycota</taxon>
        <taxon>Pezizomycotina</taxon>
        <taxon>Pezizomycetes</taxon>
        <taxon>Pezizales</taxon>
        <taxon>Pezizaceae</taxon>
        <taxon>Terfezia</taxon>
    </lineage>
</organism>
<dbReference type="STRING" id="1051890.A0A3N4LYZ9"/>
<dbReference type="GO" id="GO:0005634">
    <property type="term" value="C:nucleus"/>
    <property type="evidence" value="ECO:0007669"/>
    <property type="project" value="UniProtKB-SubCell"/>
</dbReference>
<evidence type="ECO:0000313" key="11">
    <source>
        <dbReference type="Proteomes" id="UP000267821"/>
    </source>
</evidence>
<dbReference type="Gene3D" id="4.10.240.10">
    <property type="entry name" value="Zn(2)-C6 fungal-type DNA-binding domain"/>
    <property type="match status" value="1"/>
</dbReference>
<dbReference type="PROSITE" id="PS00463">
    <property type="entry name" value="ZN2_CY6_FUNGAL_1"/>
    <property type="match status" value="1"/>
</dbReference>
<dbReference type="PANTHER" id="PTHR31986">
    <property type="entry name" value="REGULATOR OF DRUG SENSITIVITY 2"/>
    <property type="match status" value="1"/>
</dbReference>
<dbReference type="SMART" id="SM00066">
    <property type="entry name" value="GAL4"/>
    <property type="match status" value="1"/>
</dbReference>
<gene>
    <name evidence="10" type="ORF">L211DRAFT_479835</name>
</gene>
<evidence type="ECO:0000256" key="2">
    <source>
        <dbReference type="ARBA" id="ARBA00022723"/>
    </source>
</evidence>
<feature type="compositionally biased region" description="Basic and acidic residues" evidence="8">
    <location>
        <begin position="85"/>
        <end position="109"/>
    </location>
</feature>
<evidence type="ECO:0000259" key="9">
    <source>
        <dbReference type="PROSITE" id="PS50048"/>
    </source>
</evidence>
<evidence type="ECO:0000256" key="8">
    <source>
        <dbReference type="SAM" id="MobiDB-lite"/>
    </source>
</evidence>
<dbReference type="AlphaFoldDB" id="A0A3N4LYZ9"/>
<dbReference type="InParanoid" id="A0A3N4LYZ9"/>
<accession>A0A3N4LYZ9</accession>
<evidence type="ECO:0000256" key="5">
    <source>
        <dbReference type="ARBA" id="ARBA00023125"/>
    </source>
</evidence>
<dbReference type="FunFam" id="4.10.240.10:FF:000002">
    <property type="entry name" value="Zn cluster transcription factor Rds2"/>
    <property type="match status" value="1"/>
</dbReference>
<evidence type="ECO:0000256" key="7">
    <source>
        <dbReference type="ARBA" id="ARBA00023242"/>
    </source>
</evidence>
<dbReference type="CDD" id="cd00067">
    <property type="entry name" value="GAL4"/>
    <property type="match status" value="1"/>
</dbReference>
<dbReference type="Pfam" id="PF00172">
    <property type="entry name" value="Zn_clus"/>
    <property type="match status" value="1"/>
</dbReference>
<feature type="domain" description="Zn(2)-C6 fungal-type" evidence="9">
    <location>
        <begin position="56"/>
        <end position="85"/>
    </location>
</feature>
<dbReference type="FunCoup" id="A0A3N4LYZ9">
    <property type="interactions" value="379"/>
</dbReference>
<dbReference type="InterPro" id="IPR001138">
    <property type="entry name" value="Zn2Cys6_DnaBD"/>
</dbReference>
<dbReference type="InterPro" id="IPR056751">
    <property type="entry name" value="PAS_13"/>
</dbReference>
<dbReference type="EMBL" id="ML121530">
    <property type="protein sequence ID" value="RPB28020.1"/>
    <property type="molecule type" value="Genomic_DNA"/>
</dbReference>
<dbReference type="PANTHER" id="PTHR31986:SF7">
    <property type="entry name" value="REGULATOR OF DRUG SENSITIVITY 2"/>
    <property type="match status" value="1"/>
</dbReference>
<feature type="region of interest" description="Disordered" evidence="8">
    <location>
        <begin position="85"/>
        <end position="123"/>
    </location>
</feature>
<proteinExistence type="predicted"/>
<keyword evidence="2" id="KW-0479">Metal-binding</keyword>
<keyword evidence="3" id="KW-0862">Zinc</keyword>
<keyword evidence="11" id="KW-1185">Reference proteome</keyword>
<keyword evidence="5" id="KW-0238">DNA-binding</keyword>
<dbReference type="GO" id="GO:0008270">
    <property type="term" value="F:zinc ion binding"/>
    <property type="evidence" value="ECO:0007669"/>
    <property type="project" value="InterPro"/>
</dbReference>
<keyword evidence="7" id="KW-0539">Nucleus</keyword>
<keyword evidence="4" id="KW-0805">Transcription regulation</keyword>
<comment type="subcellular location">
    <subcellularLocation>
        <location evidence="1">Nucleus</location>
    </subcellularLocation>
</comment>
<dbReference type="GO" id="GO:0000977">
    <property type="term" value="F:RNA polymerase II transcription regulatory region sequence-specific DNA binding"/>
    <property type="evidence" value="ECO:0007669"/>
    <property type="project" value="TreeGrafter"/>
</dbReference>
<keyword evidence="6" id="KW-0804">Transcription</keyword>
<dbReference type="Proteomes" id="UP000267821">
    <property type="component" value="Unassembled WGS sequence"/>
</dbReference>
<dbReference type="SUPFAM" id="SSF57701">
    <property type="entry name" value="Zn2/Cys6 DNA-binding domain"/>
    <property type="match status" value="1"/>
</dbReference>
<dbReference type="Pfam" id="PF24990">
    <property type="entry name" value="PAS_13"/>
    <property type="match status" value="2"/>
</dbReference>
<evidence type="ECO:0000256" key="6">
    <source>
        <dbReference type="ARBA" id="ARBA00023163"/>
    </source>
</evidence>
<evidence type="ECO:0000313" key="10">
    <source>
        <dbReference type="EMBL" id="RPB28020.1"/>
    </source>
</evidence>
<dbReference type="InterPro" id="IPR036864">
    <property type="entry name" value="Zn2-C6_fun-type_DNA-bd_sf"/>
</dbReference>
<dbReference type="OrthoDB" id="65716at2759"/>
<feature type="compositionally biased region" description="Low complexity" evidence="8">
    <location>
        <begin position="31"/>
        <end position="43"/>
    </location>
</feature>
<evidence type="ECO:0000256" key="3">
    <source>
        <dbReference type="ARBA" id="ARBA00022833"/>
    </source>
</evidence>
<name>A0A3N4LYZ9_9PEZI</name>
<dbReference type="GO" id="GO:0000981">
    <property type="term" value="F:DNA-binding transcription factor activity, RNA polymerase II-specific"/>
    <property type="evidence" value="ECO:0007669"/>
    <property type="project" value="InterPro"/>
</dbReference>
<sequence>MTDTATQLPALQTNGTSLPNGHNDNAVVAESQSQSPTQQHSSTGRSPKKRRKVNHACVYCRRSHMTCDEERPCGRCLKRNIGHLCHDEPREPKKPKQEVSQGDGHEEAKGPPLLNPSHKSSINDISAPVDQAQAPLAPPPMPPPRKVGPVILAPSPVSMAPRQALSSSSQGFLGITDWDFMNSTQPSWLANPYHQQWMFSANEAADEFNSMSDWVGNFHDDSNFFNDGSFFGGLNDMLDPTYANALTQTQTGDLSLLPPAAPLPPPRPASVKPTEKAQENYYLTAADPTKDAPEERMKQILRAKYQAGLLKPFNYVKGYARLGKFMEKQYLPTTRQKIARQLDKFRPKFRERTQKLTDLDLVSVEEWFEKILMEYDRVFASMAIPACLWRRTGEIFRGNKEFAELIKAPIESLRDGKLAIYELVSEDSFWCYWDKFGTIAFDTNQKAMLTTCQLRNPDLSASNKYINCCFSFTIRRDVYDIPCAIVGNFIPIL</sequence>
<dbReference type="InterPro" id="IPR053045">
    <property type="entry name" value="Zinc_cluster_trans_reg"/>
</dbReference>
<feature type="compositionally biased region" description="Polar residues" evidence="8">
    <location>
        <begin position="1"/>
        <end position="23"/>
    </location>
</feature>
<evidence type="ECO:0000256" key="1">
    <source>
        <dbReference type="ARBA" id="ARBA00004123"/>
    </source>
</evidence>
<evidence type="ECO:0000256" key="4">
    <source>
        <dbReference type="ARBA" id="ARBA00023015"/>
    </source>
</evidence>
<feature type="region of interest" description="Disordered" evidence="8">
    <location>
        <begin position="1"/>
        <end position="53"/>
    </location>
</feature>
<reference evidence="10 11" key="1">
    <citation type="journal article" date="2018" name="Nat. Ecol. Evol.">
        <title>Pezizomycetes genomes reveal the molecular basis of ectomycorrhizal truffle lifestyle.</title>
        <authorList>
            <person name="Murat C."/>
            <person name="Payen T."/>
            <person name="Noel B."/>
            <person name="Kuo A."/>
            <person name="Morin E."/>
            <person name="Chen J."/>
            <person name="Kohler A."/>
            <person name="Krizsan K."/>
            <person name="Balestrini R."/>
            <person name="Da Silva C."/>
            <person name="Montanini B."/>
            <person name="Hainaut M."/>
            <person name="Levati E."/>
            <person name="Barry K.W."/>
            <person name="Belfiori B."/>
            <person name="Cichocki N."/>
            <person name="Clum A."/>
            <person name="Dockter R.B."/>
            <person name="Fauchery L."/>
            <person name="Guy J."/>
            <person name="Iotti M."/>
            <person name="Le Tacon F."/>
            <person name="Lindquist E.A."/>
            <person name="Lipzen A."/>
            <person name="Malagnac F."/>
            <person name="Mello A."/>
            <person name="Molinier V."/>
            <person name="Miyauchi S."/>
            <person name="Poulain J."/>
            <person name="Riccioni C."/>
            <person name="Rubini A."/>
            <person name="Sitrit Y."/>
            <person name="Splivallo R."/>
            <person name="Traeger S."/>
            <person name="Wang M."/>
            <person name="Zifcakova L."/>
            <person name="Wipf D."/>
            <person name="Zambonelli A."/>
            <person name="Paolocci F."/>
            <person name="Nowrousian M."/>
            <person name="Ottonello S."/>
            <person name="Baldrian P."/>
            <person name="Spatafora J.W."/>
            <person name="Henrissat B."/>
            <person name="Nagy L.G."/>
            <person name="Aury J.M."/>
            <person name="Wincker P."/>
            <person name="Grigoriev I.V."/>
            <person name="Bonfante P."/>
            <person name="Martin F.M."/>
        </authorList>
    </citation>
    <scope>NUCLEOTIDE SEQUENCE [LARGE SCALE GENOMIC DNA]</scope>
    <source>
        <strain evidence="10 11">ATCC MYA-4762</strain>
    </source>
</reference>
<dbReference type="PROSITE" id="PS50048">
    <property type="entry name" value="ZN2_CY6_FUNGAL_2"/>
    <property type="match status" value="1"/>
</dbReference>
<protein>
    <recommendedName>
        <fullName evidence="9">Zn(2)-C6 fungal-type domain-containing protein</fullName>
    </recommendedName>
</protein>